<dbReference type="PANTHER" id="PTHR43029">
    <property type="entry name" value="AMMONIUM TRANSPORTER MEP2"/>
    <property type="match status" value="1"/>
</dbReference>
<reference evidence="11 12" key="1">
    <citation type="submission" date="2016-07" db="EMBL/GenBank/DDBJ databases">
        <title>Pervasive Adenine N6-methylation of Active Genes in Fungi.</title>
        <authorList>
            <consortium name="DOE Joint Genome Institute"/>
            <person name="Mondo S.J."/>
            <person name="Dannebaum R.O."/>
            <person name="Kuo R.C."/>
            <person name="Labutti K."/>
            <person name="Haridas S."/>
            <person name="Kuo A."/>
            <person name="Salamov A."/>
            <person name="Ahrendt S.R."/>
            <person name="Lipzen A."/>
            <person name="Sullivan W."/>
            <person name="Andreopoulos W.B."/>
            <person name="Clum A."/>
            <person name="Lindquist E."/>
            <person name="Daum C."/>
            <person name="Ramamoorthy G.K."/>
            <person name="Gryganskyi A."/>
            <person name="Culley D."/>
            <person name="Magnuson J.K."/>
            <person name="James T.Y."/>
            <person name="O'Malley M.A."/>
            <person name="Stajich J.E."/>
            <person name="Spatafora J.W."/>
            <person name="Visel A."/>
            <person name="Grigoriev I.V."/>
        </authorList>
    </citation>
    <scope>NUCLEOTIDE SEQUENCE [LARGE SCALE GENOMIC DNA]</scope>
    <source>
        <strain evidence="11 12">NRRL 2496</strain>
    </source>
</reference>
<feature type="transmembrane region" description="Helical" evidence="8">
    <location>
        <begin position="264"/>
        <end position="281"/>
    </location>
</feature>
<dbReference type="OrthoDB" id="534912at2759"/>
<evidence type="ECO:0000256" key="2">
    <source>
        <dbReference type="ARBA" id="ARBA00005887"/>
    </source>
</evidence>
<name>A0A1X2HSN6_SYNRA</name>
<dbReference type="Pfam" id="PF00909">
    <property type="entry name" value="Ammonium_transp"/>
    <property type="match status" value="1"/>
</dbReference>
<evidence type="ECO:0000256" key="6">
    <source>
        <dbReference type="ARBA" id="ARBA00023136"/>
    </source>
</evidence>
<dbReference type="SUPFAM" id="SSF111352">
    <property type="entry name" value="Ammonium transporter"/>
    <property type="match status" value="1"/>
</dbReference>
<dbReference type="Gene3D" id="1.10.3430.10">
    <property type="entry name" value="Ammonium transporter AmtB like domains"/>
    <property type="match status" value="1"/>
</dbReference>
<feature type="transmembrane region" description="Helical" evidence="8">
    <location>
        <begin position="105"/>
        <end position="124"/>
    </location>
</feature>
<dbReference type="InterPro" id="IPR029020">
    <property type="entry name" value="Ammonium/urea_transptr"/>
</dbReference>
<dbReference type="InterPro" id="IPR001905">
    <property type="entry name" value="Ammonium_transpt"/>
</dbReference>
<feature type="transmembrane region" description="Helical" evidence="8">
    <location>
        <begin position="136"/>
        <end position="158"/>
    </location>
</feature>
<dbReference type="Proteomes" id="UP000242180">
    <property type="component" value="Unassembled WGS sequence"/>
</dbReference>
<dbReference type="OMA" id="GHIATRY"/>
<evidence type="ECO:0000313" key="11">
    <source>
        <dbReference type="EMBL" id="ORZ02559.1"/>
    </source>
</evidence>
<dbReference type="GO" id="GO:0008519">
    <property type="term" value="F:ammonium channel activity"/>
    <property type="evidence" value="ECO:0007669"/>
    <property type="project" value="InterPro"/>
</dbReference>
<feature type="transmembrane region" description="Helical" evidence="8">
    <location>
        <begin position="320"/>
        <end position="341"/>
    </location>
</feature>
<keyword evidence="7 8" id="KW-0924">Ammonia transport</keyword>
<keyword evidence="3 8" id="KW-0813">Transport</keyword>
<dbReference type="STRING" id="13706.A0A1X2HSN6"/>
<feature type="compositionally biased region" description="Polar residues" evidence="9">
    <location>
        <begin position="525"/>
        <end position="537"/>
    </location>
</feature>
<sequence length="587" mass="63696">MPETVQSYPEIDAGDTAWTMMCATLVFLMVPALGLFYAGLARAKNALSLMYVTMLCVGVVSFQWYLIGYSLTFSASANFFIGDSANFLMRGVGMAPAFEGQTIPAMVYMIFQAMFAALTPALAFGAGAERMSLGPAILFIFVWTTLVYDFVTCWVWNPNGWLYKMGAMDYAGGATVHASSGLAAVAYAMVLGKRRTTDANVNQPHNVSFIYLGLTFLWFGWFAFNAGSGLAADARAANSFVATHLAACVGAVVWVILDYIHTRKWSVVGLCTGVVAGLATITPGSGFVSPSSALLFGLLGSIACNYAIRYKHKYGFDDALDVFTVHYVGGIVGLLLTGIFAERYIISLGAPAGTLMSDVQIGGWLDGHWMQVPIQLAMIASVSGWSFVVTYLILIIINCFPYLRLRLADHDEHIGTDWAQMGERAYGYIQWEEAMLQRAQNEHMDQQSIAEANNRRKQFIRGLKKFLMIDNRHVVTGVPTLVEEPVLDYGQQKEHMATGGIHMGKLKNATGNNVVTTPLERAKTSDTSIVQIENAGQSGSGTTSSSDSSVERRDSSIEELPNDDSNGTAVQSSSSSTSDNAKQKNRA</sequence>
<evidence type="ECO:0000256" key="9">
    <source>
        <dbReference type="SAM" id="MobiDB-lite"/>
    </source>
</evidence>
<evidence type="ECO:0000256" key="8">
    <source>
        <dbReference type="RuleBase" id="RU362002"/>
    </source>
</evidence>
<dbReference type="InterPro" id="IPR018047">
    <property type="entry name" value="Ammonium_transpt_CS"/>
</dbReference>
<comment type="caution">
    <text evidence="11">The sequence shown here is derived from an EMBL/GenBank/DDBJ whole genome shotgun (WGS) entry which is preliminary data.</text>
</comment>
<evidence type="ECO:0000313" key="12">
    <source>
        <dbReference type="Proteomes" id="UP000242180"/>
    </source>
</evidence>
<organism evidence="11 12">
    <name type="scientific">Syncephalastrum racemosum</name>
    <name type="common">Filamentous fungus</name>
    <dbReference type="NCBI Taxonomy" id="13706"/>
    <lineage>
        <taxon>Eukaryota</taxon>
        <taxon>Fungi</taxon>
        <taxon>Fungi incertae sedis</taxon>
        <taxon>Mucoromycota</taxon>
        <taxon>Mucoromycotina</taxon>
        <taxon>Mucoromycetes</taxon>
        <taxon>Mucorales</taxon>
        <taxon>Syncephalastraceae</taxon>
        <taxon>Syncephalastrum</taxon>
    </lineage>
</organism>
<feature type="transmembrane region" description="Helical" evidence="8">
    <location>
        <begin position="17"/>
        <end position="37"/>
    </location>
</feature>
<feature type="transmembrane region" description="Helical" evidence="8">
    <location>
        <begin position="170"/>
        <end position="192"/>
    </location>
</feature>
<keyword evidence="4 8" id="KW-0812">Transmembrane</keyword>
<comment type="similarity">
    <text evidence="2 8">Belongs to the ammonia transporter channel (TC 1.A.11.2) family.</text>
</comment>
<keyword evidence="6 8" id="KW-0472">Membrane</keyword>
<feature type="domain" description="Ammonium transporter AmtB-like" evidence="10">
    <location>
        <begin position="17"/>
        <end position="426"/>
    </location>
</feature>
<comment type="subcellular location">
    <subcellularLocation>
        <location evidence="8">Cell membrane</location>
        <topology evidence="8">Multi-pass membrane protein</topology>
    </subcellularLocation>
    <subcellularLocation>
        <location evidence="1">Membrane</location>
        <topology evidence="1">Multi-pass membrane protein</topology>
    </subcellularLocation>
</comment>
<keyword evidence="12" id="KW-1185">Reference proteome</keyword>
<dbReference type="PANTHER" id="PTHR43029:SF10">
    <property type="entry name" value="AMMONIUM TRANSPORTER MEP2"/>
    <property type="match status" value="1"/>
</dbReference>
<feature type="transmembrane region" description="Helical" evidence="8">
    <location>
        <begin position="204"/>
        <end position="224"/>
    </location>
</feature>
<proteinExistence type="inferred from homology"/>
<dbReference type="AlphaFoldDB" id="A0A1X2HSN6"/>
<dbReference type="NCBIfam" id="TIGR00836">
    <property type="entry name" value="amt"/>
    <property type="match status" value="1"/>
</dbReference>
<evidence type="ECO:0000256" key="4">
    <source>
        <dbReference type="ARBA" id="ARBA00022692"/>
    </source>
</evidence>
<evidence type="ECO:0000256" key="1">
    <source>
        <dbReference type="ARBA" id="ARBA00004141"/>
    </source>
</evidence>
<protein>
    <recommendedName>
        <fullName evidence="8">Ammonium transporter</fullName>
    </recommendedName>
</protein>
<dbReference type="InParanoid" id="A0A1X2HSN6"/>
<feature type="transmembrane region" description="Helical" evidence="8">
    <location>
        <begin position="236"/>
        <end position="257"/>
    </location>
</feature>
<keyword evidence="5 8" id="KW-1133">Transmembrane helix</keyword>
<evidence type="ECO:0000259" key="10">
    <source>
        <dbReference type="Pfam" id="PF00909"/>
    </source>
</evidence>
<evidence type="ECO:0000256" key="5">
    <source>
        <dbReference type="ARBA" id="ARBA00022989"/>
    </source>
</evidence>
<dbReference type="PROSITE" id="PS01219">
    <property type="entry name" value="AMMONIUM_TRANSP"/>
    <property type="match status" value="1"/>
</dbReference>
<feature type="transmembrane region" description="Helical" evidence="8">
    <location>
        <begin position="49"/>
        <end position="67"/>
    </location>
</feature>
<accession>A0A1X2HSN6</accession>
<evidence type="ECO:0000256" key="3">
    <source>
        <dbReference type="ARBA" id="ARBA00022448"/>
    </source>
</evidence>
<gene>
    <name evidence="11" type="ORF">BCR43DRAFT_465685</name>
</gene>
<feature type="transmembrane region" description="Helical" evidence="8">
    <location>
        <begin position="374"/>
        <end position="397"/>
    </location>
</feature>
<feature type="region of interest" description="Disordered" evidence="9">
    <location>
        <begin position="520"/>
        <end position="587"/>
    </location>
</feature>
<dbReference type="InterPro" id="IPR024041">
    <property type="entry name" value="NH4_transpt_AmtB-like_dom"/>
</dbReference>
<feature type="transmembrane region" description="Helical" evidence="8">
    <location>
        <begin position="287"/>
        <end position="308"/>
    </location>
</feature>
<evidence type="ECO:0000256" key="7">
    <source>
        <dbReference type="ARBA" id="ARBA00023177"/>
    </source>
</evidence>
<dbReference type="GO" id="GO:0005886">
    <property type="term" value="C:plasma membrane"/>
    <property type="evidence" value="ECO:0007669"/>
    <property type="project" value="UniProtKB-SubCell"/>
</dbReference>
<dbReference type="EMBL" id="MCGN01000001">
    <property type="protein sequence ID" value="ORZ02559.1"/>
    <property type="molecule type" value="Genomic_DNA"/>
</dbReference>